<feature type="binding site" evidence="13">
    <location>
        <position position="195"/>
    </location>
    <ligand>
        <name>Zn(2+)</name>
        <dbReference type="ChEBI" id="CHEBI:29105"/>
        <label>1</label>
    </ligand>
</feature>
<dbReference type="CDD" id="cd00842">
    <property type="entry name" value="MPP_ASMase"/>
    <property type="match status" value="1"/>
</dbReference>
<gene>
    <name evidence="17" type="ORF">CAPTEDRAFT_206548</name>
</gene>
<sequence length="597" mass="67737">MRATIGFLCALLACSHGTNYQDNYERTQGVQSLMSQLRLNLPEILDRVEKSLSLEDQLEFKSVFQTPYIGLGDCGHCTDIISLLKAIIRLGHDYEKLKPVAMIICKSYAEGVGWDADGFCPGTLDNFGPHVVYILRKSPYTASEVCLKLNMCSPDEVDGGQEFLEKNLPRETYPETPKREARKAPLKIVQLTDVHVELDYLEGSPTKCPYPVCCRSASVSETSEGKAGKFGDYKCNIPSDTVELFLDFMTALEPDIVVYTGDSPPHTLWLETQEGQLKVSAWVADAIHKHFPGIPVFPSLGNHETYPTNMYYTDRLEIQELNEEYAKMWQDAAGFGSEQLETINMGAFYSKLVKPGLRVVSYNSIYGATDNFYNLLNEDREDYHAMKTFMKETLLAARDNNEKVLLLGHHSLGSSETMLHHERFMVNLIAEFGDVICLHLMGHSHTDFFKLVNIEISDPSSNEVHSVQFVTPSVTTKMDINPSARVFYLDPDTLVPLDQETFYLDLNKYMEGDSKDAKIETSYKFTEEYGVDDLTPASLKKLVDRCMENDDELLNKYRYNFLTKQRQPEECNATCKKRILCRIRHSTQQGNKLCQQA</sequence>
<dbReference type="Pfam" id="PF19272">
    <property type="entry name" value="ASMase_C"/>
    <property type="match status" value="1"/>
</dbReference>
<feature type="disulfide bond" evidence="14">
    <location>
        <begin position="77"/>
        <end position="146"/>
    </location>
</feature>
<feature type="binding site" evidence="13">
    <location>
        <position position="445"/>
    </location>
    <ligand>
        <name>Zn(2+)</name>
        <dbReference type="ChEBI" id="CHEBI:29105"/>
        <label>1</label>
    </ligand>
</feature>
<dbReference type="SUPFAM" id="SSF47862">
    <property type="entry name" value="Saposin"/>
    <property type="match status" value="1"/>
</dbReference>
<dbReference type="EnsemblMetazoa" id="CapteT206548">
    <property type="protein sequence ID" value="CapteP206548"/>
    <property type="gene ID" value="CapteG206548"/>
</dbReference>
<dbReference type="PANTHER" id="PTHR10340">
    <property type="entry name" value="SPHINGOMYELIN PHOSPHODIESTERASE"/>
    <property type="match status" value="1"/>
</dbReference>
<feature type="chain" id="PRO_5008786671" description="Sphingomyelin phosphodiesterase" evidence="15">
    <location>
        <begin position="21"/>
        <end position="597"/>
    </location>
</feature>
<feature type="binding site" evidence="13">
    <location>
        <position position="302"/>
    </location>
    <ligand>
        <name>Zn(2+)</name>
        <dbReference type="ChEBI" id="CHEBI:29105"/>
        <label>2</label>
    </ligand>
</feature>
<evidence type="ECO:0000256" key="13">
    <source>
        <dbReference type="PIRSR" id="PIRSR000948-1"/>
    </source>
</evidence>
<feature type="signal peptide" evidence="15">
    <location>
        <begin position="1"/>
        <end position="20"/>
    </location>
</feature>
<dbReference type="Proteomes" id="UP000014760">
    <property type="component" value="Unassembled WGS sequence"/>
</dbReference>
<comment type="function">
    <text evidence="12">Converts sphingomyelin to ceramide.</text>
</comment>
<dbReference type="GO" id="GO:0005615">
    <property type="term" value="C:extracellular space"/>
    <property type="evidence" value="ECO:0007669"/>
    <property type="project" value="TreeGrafter"/>
</dbReference>
<keyword evidence="19" id="KW-1185">Reference proteome</keyword>
<dbReference type="PROSITE" id="PS50015">
    <property type="entry name" value="SAP_B"/>
    <property type="match status" value="1"/>
</dbReference>
<protein>
    <recommendedName>
        <fullName evidence="12">Sphingomyelin phosphodiesterase</fullName>
    </recommendedName>
</protein>
<organism evidence="17">
    <name type="scientific">Capitella teleta</name>
    <name type="common">Polychaete worm</name>
    <dbReference type="NCBI Taxonomy" id="283909"/>
    <lineage>
        <taxon>Eukaryota</taxon>
        <taxon>Metazoa</taxon>
        <taxon>Spiralia</taxon>
        <taxon>Lophotrochozoa</taxon>
        <taxon>Annelida</taxon>
        <taxon>Polychaeta</taxon>
        <taxon>Sedentaria</taxon>
        <taxon>Scolecida</taxon>
        <taxon>Capitellidae</taxon>
        <taxon>Capitella</taxon>
    </lineage>
</organism>
<evidence type="ECO:0000256" key="1">
    <source>
        <dbReference type="ARBA" id="ARBA00004613"/>
    </source>
</evidence>
<dbReference type="OMA" id="FIRMRIS"/>
<dbReference type="STRING" id="283909.R7T5I3"/>
<dbReference type="AlphaFoldDB" id="R7T5I3"/>
<keyword evidence="6 12" id="KW-0378">Hydrolase</keyword>
<dbReference type="GO" id="GO:0046872">
    <property type="term" value="F:metal ion binding"/>
    <property type="evidence" value="ECO:0007669"/>
    <property type="project" value="UniProtKB-KW"/>
</dbReference>
<dbReference type="InterPro" id="IPR045473">
    <property type="entry name" value="ASM_C"/>
</dbReference>
<feature type="disulfide bond" evidence="14">
    <location>
        <begin position="214"/>
        <end position="235"/>
    </location>
</feature>
<comment type="similarity">
    <text evidence="2 12">Belongs to the acid sphingomyelinase family.</text>
</comment>
<dbReference type="OrthoDB" id="6283087at2759"/>
<evidence type="ECO:0000256" key="14">
    <source>
        <dbReference type="PIRSR" id="PIRSR000948-2"/>
    </source>
</evidence>
<feature type="domain" description="Saposin B-type" evidence="16">
    <location>
        <begin position="70"/>
        <end position="156"/>
    </location>
</feature>
<comment type="catalytic activity">
    <reaction evidence="11">
        <text>a sphingomyelin + H2O = phosphocholine + an N-acylsphing-4-enine + H(+)</text>
        <dbReference type="Rhea" id="RHEA:19253"/>
        <dbReference type="ChEBI" id="CHEBI:15377"/>
        <dbReference type="ChEBI" id="CHEBI:15378"/>
        <dbReference type="ChEBI" id="CHEBI:17636"/>
        <dbReference type="ChEBI" id="CHEBI:52639"/>
        <dbReference type="ChEBI" id="CHEBI:295975"/>
        <dbReference type="EC" id="3.1.4.12"/>
    </reaction>
    <physiologicalReaction direction="left-to-right" evidence="11">
        <dbReference type="Rhea" id="RHEA:19254"/>
    </physiologicalReaction>
</comment>
<evidence type="ECO:0000256" key="3">
    <source>
        <dbReference type="ARBA" id="ARBA00022525"/>
    </source>
</evidence>
<dbReference type="InterPro" id="IPR011001">
    <property type="entry name" value="Saposin-like"/>
</dbReference>
<evidence type="ECO:0000256" key="12">
    <source>
        <dbReference type="PIRNR" id="PIRNR000948"/>
    </source>
</evidence>
<evidence type="ECO:0000256" key="11">
    <source>
        <dbReference type="ARBA" id="ARBA00047268"/>
    </source>
</evidence>
<evidence type="ECO:0000259" key="16">
    <source>
        <dbReference type="PROSITE" id="PS50015"/>
    </source>
</evidence>
<proteinExistence type="inferred from homology"/>
<dbReference type="InterPro" id="IPR004843">
    <property type="entry name" value="Calcineurin-like_PHP"/>
</dbReference>
<evidence type="ECO:0000313" key="18">
    <source>
        <dbReference type="EnsemblMetazoa" id="CapteP206548"/>
    </source>
</evidence>
<feature type="disulfide bond" evidence="14">
    <location>
        <begin position="105"/>
        <end position="120"/>
    </location>
</feature>
<feature type="binding site" evidence="13">
    <location>
        <position position="262"/>
    </location>
    <ligand>
        <name>Zn(2+)</name>
        <dbReference type="ChEBI" id="CHEBI:29105"/>
        <label>2</label>
    </ligand>
</feature>
<feature type="disulfide bond" evidence="14">
    <location>
        <begin position="571"/>
        <end position="575"/>
    </location>
</feature>
<feature type="binding site" evidence="13">
    <location>
        <position position="443"/>
    </location>
    <ligand>
        <name>Zn(2+)</name>
        <dbReference type="ChEBI" id="CHEBI:29105"/>
        <label>2</label>
    </ligand>
</feature>
<dbReference type="Pfam" id="PF00149">
    <property type="entry name" value="Metallophos"/>
    <property type="match status" value="1"/>
</dbReference>
<accession>R7T5I3</accession>
<evidence type="ECO:0000256" key="4">
    <source>
        <dbReference type="ARBA" id="ARBA00022723"/>
    </source>
</evidence>
<feature type="disulfide bond" evidence="14">
    <location>
        <begin position="74"/>
        <end position="152"/>
    </location>
</feature>
<reference evidence="17 19" key="2">
    <citation type="journal article" date="2013" name="Nature">
        <title>Insights into bilaterian evolution from three spiralian genomes.</title>
        <authorList>
            <person name="Simakov O."/>
            <person name="Marletaz F."/>
            <person name="Cho S.J."/>
            <person name="Edsinger-Gonzales E."/>
            <person name="Havlak P."/>
            <person name="Hellsten U."/>
            <person name="Kuo D.H."/>
            <person name="Larsson T."/>
            <person name="Lv J."/>
            <person name="Arendt D."/>
            <person name="Savage R."/>
            <person name="Osoegawa K."/>
            <person name="de Jong P."/>
            <person name="Grimwood J."/>
            <person name="Chapman J.A."/>
            <person name="Shapiro H."/>
            <person name="Aerts A."/>
            <person name="Otillar R.P."/>
            <person name="Terry A.Y."/>
            <person name="Boore J.L."/>
            <person name="Grigoriev I.V."/>
            <person name="Lindberg D.R."/>
            <person name="Seaver E.C."/>
            <person name="Weisblat D.A."/>
            <person name="Putnam N.H."/>
            <person name="Rokhsar D.S."/>
        </authorList>
    </citation>
    <scope>NUCLEOTIDE SEQUENCE</scope>
    <source>
        <strain evidence="17 19">I ESC-2004</strain>
    </source>
</reference>
<feature type="binding site" evidence="13">
    <location>
        <position position="409"/>
    </location>
    <ligand>
        <name>Zn(2+)</name>
        <dbReference type="ChEBI" id="CHEBI:29105"/>
        <label>2</label>
    </ligand>
</feature>
<reference evidence="19" key="1">
    <citation type="submission" date="2012-12" db="EMBL/GenBank/DDBJ databases">
        <authorList>
            <person name="Hellsten U."/>
            <person name="Grimwood J."/>
            <person name="Chapman J.A."/>
            <person name="Shapiro H."/>
            <person name="Aerts A."/>
            <person name="Otillar R.P."/>
            <person name="Terry A.Y."/>
            <person name="Boore J.L."/>
            <person name="Simakov O."/>
            <person name="Marletaz F."/>
            <person name="Cho S.-J."/>
            <person name="Edsinger-Gonzales E."/>
            <person name="Havlak P."/>
            <person name="Kuo D.-H."/>
            <person name="Larsson T."/>
            <person name="Lv J."/>
            <person name="Arendt D."/>
            <person name="Savage R."/>
            <person name="Osoegawa K."/>
            <person name="de Jong P."/>
            <person name="Lindberg D.R."/>
            <person name="Seaver E.C."/>
            <person name="Weisblat D.A."/>
            <person name="Putnam N.H."/>
            <person name="Grigoriev I.V."/>
            <person name="Rokhsar D.S."/>
        </authorList>
    </citation>
    <scope>NUCLEOTIDE SEQUENCE</scope>
    <source>
        <strain evidence="19">I ESC-2004</strain>
    </source>
</reference>
<dbReference type="InterPro" id="IPR041805">
    <property type="entry name" value="ASMase/PPN1_MPP"/>
</dbReference>
<dbReference type="GO" id="GO:0016798">
    <property type="term" value="F:hydrolase activity, acting on glycosyl bonds"/>
    <property type="evidence" value="ECO:0007669"/>
    <property type="project" value="UniProtKB-KW"/>
</dbReference>
<dbReference type="PIRSF" id="PIRSF000948">
    <property type="entry name" value="Sphingomy_PDE"/>
    <property type="match status" value="1"/>
</dbReference>
<evidence type="ECO:0000256" key="10">
    <source>
        <dbReference type="ARBA" id="ARBA00023295"/>
    </source>
</evidence>
<dbReference type="GO" id="GO:0016020">
    <property type="term" value="C:membrane"/>
    <property type="evidence" value="ECO:0007669"/>
    <property type="project" value="GOC"/>
</dbReference>
<dbReference type="SUPFAM" id="SSF56300">
    <property type="entry name" value="Metallo-dependent phosphatases"/>
    <property type="match status" value="1"/>
</dbReference>
<evidence type="ECO:0000256" key="9">
    <source>
        <dbReference type="ARBA" id="ARBA00023180"/>
    </source>
</evidence>
<dbReference type="GO" id="GO:0005764">
    <property type="term" value="C:lysosome"/>
    <property type="evidence" value="ECO:0007669"/>
    <property type="project" value="TreeGrafter"/>
</dbReference>
<evidence type="ECO:0000256" key="15">
    <source>
        <dbReference type="SAM" id="SignalP"/>
    </source>
</evidence>
<feature type="binding site" evidence="13">
    <location>
        <position position="193"/>
    </location>
    <ligand>
        <name>Zn(2+)</name>
        <dbReference type="ChEBI" id="CHEBI:29105"/>
        <label>1</label>
    </ligand>
</feature>
<comment type="cofactor">
    <cofactor evidence="13">
        <name>Zn(2+)</name>
        <dbReference type="ChEBI" id="CHEBI:29105"/>
    </cofactor>
    <text evidence="13">Binds 2 Zn(2+) ions per subunit.</text>
</comment>
<dbReference type="GO" id="GO:0061750">
    <property type="term" value="F:acid sphingomyelin phosphodiesterase activity"/>
    <property type="evidence" value="ECO:0007669"/>
    <property type="project" value="TreeGrafter"/>
</dbReference>
<keyword evidence="3" id="KW-0964">Secreted</keyword>
<dbReference type="HOGENOM" id="CLU_014743_3_0_1"/>
<dbReference type="Gene3D" id="3.60.21.10">
    <property type="match status" value="1"/>
</dbReference>
<keyword evidence="8 14" id="KW-1015">Disulfide bond</keyword>
<keyword evidence="7 13" id="KW-0862">Zinc</keyword>
<evidence type="ECO:0000313" key="17">
    <source>
        <dbReference type="EMBL" id="ELT88291.1"/>
    </source>
</evidence>
<dbReference type="PANTHER" id="PTHR10340:SF34">
    <property type="entry name" value="SPHINGOMYELIN PHOSPHODIESTERASE"/>
    <property type="match status" value="1"/>
</dbReference>
<dbReference type="GO" id="GO:0046513">
    <property type="term" value="P:ceramide biosynthetic process"/>
    <property type="evidence" value="ECO:0007669"/>
    <property type="project" value="UniProtKB-ARBA"/>
</dbReference>
<evidence type="ECO:0000256" key="6">
    <source>
        <dbReference type="ARBA" id="ARBA00022801"/>
    </source>
</evidence>
<evidence type="ECO:0000256" key="8">
    <source>
        <dbReference type="ARBA" id="ARBA00023157"/>
    </source>
</evidence>
<dbReference type="InterPro" id="IPR008139">
    <property type="entry name" value="SaposinB_dom"/>
</dbReference>
<evidence type="ECO:0000256" key="2">
    <source>
        <dbReference type="ARBA" id="ARBA00008234"/>
    </source>
</evidence>
<keyword evidence="5 15" id="KW-0732">Signal</keyword>
<dbReference type="InterPro" id="IPR011160">
    <property type="entry name" value="Sphingomy_PDE"/>
</dbReference>
<dbReference type="EMBL" id="KB311882">
    <property type="protein sequence ID" value="ELT88291.1"/>
    <property type="molecule type" value="Genomic_DNA"/>
</dbReference>
<name>R7T5I3_CAPTE</name>
<evidence type="ECO:0000256" key="7">
    <source>
        <dbReference type="ARBA" id="ARBA00022833"/>
    </source>
</evidence>
<evidence type="ECO:0000256" key="5">
    <source>
        <dbReference type="ARBA" id="ARBA00022729"/>
    </source>
</evidence>
<feature type="disulfide bond" evidence="14">
    <location>
        <begin position="208"/>
        <end position="213"/>
    </location>
</feature>
<keyword evidence="9" id="KW-0325">Glycoprotein</keyword>
<dbReference type="InterPro" id="IPR029052">
    <property type="entry name" value="Metallo-depent_PP-like"/>
</dbReference>
<keyword evidence="4 13" id="KW-0479">Metal-binding</keyword>
<evidence type="ECO:0000313" key="19">
    <source>
        <dbReference type="Proteomes" id="UP000014760"/>
    </source>
</evidence>
<keyword evidence="10 12" id="KW-0326">Glycosidase</keyword>
<comment type="subcellular location">
    <subcellularLocation>
        <location evidence="1">Secreted</location>
    </subcellularLocation>
</comment>
<dbReference type="GO" id="GO:0006685">
    <property type="term" value="P:sphingomyelin catabolic process"/>
    <property type="evidence" value="ECO:0007669"/>
    <property type="project" value="UniProtKB-UniRule"/>
</dbReference>
<feature type="binding site" evidence="13">
    <location>
        <position position="262"/>
    </location>
    <ligand>
        <name>Zn(2+)</name>
        <dbReference type="ChEBI" id="CHEBI:29105"/>
        <label>1</label>
    </ligand>
</feature>
<dbReference type="EMBL" id="AMQN01015420">
    <property type="status" value="NOT_ANNOTATED_CDS"/>
    <property type="molecule type" value="Genomic_DNA"/>
</dbReference>
<reference evidence="18" key="3">
    <citation type="submission" date="2015-06" db="UniProtKB">
        <authorList>
            <consortium name="EnsemblMetazoa"/>
        </authorList>
    </citation>
    <scope>IDENTIFICATION</scope>
</reference>